<keyword evidence="4" id="KW-1133">Transmembrane helix</keyword>
<feature type="transmembrane region" description="Helical" evidence="4">
    <location>
        <begin position="237"/>
        <end position="255"/>
    </location>
</feature>
<keyword evidence="3" id="KW-0175">Coiled coil</keyword>
<reference evidence="6" key="2">
    <citation type="submission" date="2022-06" db="EMBL/GenBank/DDBJ databases">
        <title>Thermospira aquatica gen. nov., sp. nov.</title>
        <authorList>
            <person name="Ben Ali Gam Z."/>
            <person name="Labat M."/>
        </authorList>
    </citation>
    <scope>NUCLEOTIDE SEQUENCE</scope>
    <source>
        <strain evidence="6">F1F22</strain>
    </source>
</reference>
<evidence type="ECO:0000259" key="5">
    <source>
        <dbReference type="SMART" id="SM00331"/>
    </source>
</evidence>
<keyword evidence="4" id="KW-0472">Membrane</keyword>
<keyword evidence="7" id="KW-1185">Reference proteome</keyword>
<dbReference type="Gene3D" id="3.60.40.10">
    <property type="entry name" value="PPM-type phosphatase domain"/>
    <property type="match status" value="1"/>
</dbReference>
<dbReference type="InterPro" id="IPR052016">
    <property type="entry name" value="Bact_Sigma-Reg"/>
</dbReference>
<dbReference type="RefSeq" id="WP_271435533.1">
    <property type="nucleotide sequence ID" value="NZ_CP073355.1"/>
</dbReference>
<keyword evidence="1" id="KW-0378">Hydrolase</keyword>
<dbReference type="InterPro" id="IPR011990">
    <property type="entry name" value="TPR-like_helical_dom_sf"/>
</dbReference>
<evidence type="ECO:0000256" key="4">
    <source>
        <dbReference type="SAM" id="Phobius"/>
    </source>
</evidence>
<feature type="repeat" description="TPR" evidence="2">
    <location>
        <begin position="705"/>
        <end position="738"/>
    </location>
</feature>
<dbReference type="InterPro" id="IPR001932">
    <property type="entry name" value="PPM-type_phosphatase-like_dom"/>
</dbReference>
<dbReference type="SUPFAM" id="SSF81606">
    <property type="entry name" value="PP2C-like"/>
    <property type="match status" value="1"/>
</dbReference>
<dbReference type="AlphaFoldDB" id="A0AAX3BE60"/>
<dbReference type="EMBL" id="CP073355">
    <property type="protein sequence ID" value="URA10403.1"/>
    <property type="molecule type" value="Genomic_DNA"/>
</dbReference>
<accession>A0AAX3BE60</accession>
<keyword evidence="4" id="KW-0812">Transmembrane</keyword>
<protein>
    <submittedName>
        <fullName evidence="6">SpoIIE family protein phosphatase</fullName>
    </submittedName>
</protein>
<dbReference type="SUPFAM" id="SSF48452">
    <property type="entry name" value="TPR-like"/>
    <property type="match status" value="1"/>
</dbReference>
<feature type="transmembrane region" description="Helical" evidence="4">
    <location>
        <begin position="295"/>
        <end position="313"/>
    </location>
</feature>
<dbReference type="GO" id="GO:0016791">
    <property type="term" value="F:phosphatase activity"/>
    <property type="evidence" value="ECO:0007669"/>
    <property type="project" value="TreeGrafter"/>
</dbReference>
<name>A0AAX3BE60_9SPIR</name>
<evidence type="ECO:0000256" key="1">
    <source>
        <dbReference type="ARBA" id="ARBA00022801"/>
    </source>
</evidence>
<feature type="transmembrane region" description="Helical" evidence="4">
    <location>
        <begin position="325"/>
        <end position="346"/>
    </location>
</feature>
<proteinExistence type="predicted"/>
<dbReference type="InterPro" id="IPR036457">
    <property type="entry name" value="PPM-type-like_dom_sf"/>
</dbReference>
<dbReference type="Gene3D" id="2.60.120.260">
    <property type="entry name" value="Galactose-binding domain-like"/>
    <property type="match status" value="1"/>
</dbReference>
<dbReference type="PANTHER" id="PTHR43156:SF2">
    <property type="entry name" value="STAGE II SPORULATION PROTEIN E"/>
    <property type="match status" value="1"/>
</dbReference>
<dbReference type="Pfam" id="PF07695">
    <property type="entry name" value="7TMR-DISM_7TM"/>
    <property type="match status" value="1"/>
</dbReference>
<dbReference type="Gene3D" id="1.25.40.10">
    <property type="entry name" value="Tetratricopeptide repeat domain"/>
    <property type="match status" value="1"/>
</dbReference>
<keyword evidence="2" id="KW-0802">TPR repeat</keyword>
<dbReference type="KEGG" id="taqu:KDW03_00950"/>
<reference evidence="6" key="1">
    <citation type="submission" date="2021-04" db="EMBL/GenBank/DDBJ databases">
        <authorList>
            <person name="Postec A."/>
        </authorList>
    </citation>
    <scope>NUCLEOTIDE SEQUENCE</scope>
    <source>
        <strain evidence="6">F1F22</strain>
    </source>
</reference>
<dbReference type="Pfam" id="PF07228">
    <property type="entry name" value="SpoIIE"/>
    <property type="match status" value="1"/>
</dbReference>
<feature type="transmembrane region" description="Helical" evidence="4">
    <location>
        <begin position="267"/>
        <end position="289"/>
    </location>
</feature>
<dbReference type="PANTHER" id="PTHR43156">
    <property type="entry name" value="STAGE II SPORULATION PROTEIN E-RELATED"/>
    <property type="match status" value="1"/>
</dbReference>
<feature type="transmembrane region" description="Helical" evidence="4">
    <location>
        <begin position="200"/>
        <end position="217"/>
    </location>
</feature>
<dbReference type="SMART" id="SM00028">
    <property type="entry name" value="TPR"/>
    <property type="match status" value="1"/>
</dbReference>
<feature type="transmembrane region" description="Helical" evidence="4">
    <location>
        <begin position="172"/>
        <end position="193"/>
    </location>
</feature>
<gene>
    <name evidence="6" type="ORF">KDW03_00950</name>
</gene>
<feature type="transmembrane region" description="Helical" evidence="4">
    <location>
        <begin position="352"/>
        <end position="373"/>
    </location>
</feature>
<dbReference type="InterPro" id="IPR019734">
    <property type="entry name" value="TPR_rpt"/>
</dbReference>
<evidence type="ECO:0000256" key="3">
    <source>
        <dbReference type="SAM" id="Coils"/>
    </source>
</evidence>
<organism evidence="6 7">
    <name type="scientific">Thermospira aquatica</name>
    <dbReference type="NCBI Taxonomy" id="2828656"/>
    <lineage>
        <taxon>Bacteria</taxon>
        <taxon>Pseudomonadati</taxon>
        <taxon>Spirochaetota</taxon>
        <taxon>Spirochaetia</taxon>
        <taxon>Brevinematales</taxon>
        <taxon>Thermospiraceae</taxon>
        <taxon>Thermospira</taxon>
    </lineage>
</organism>
<dbReference type="PROSITE" id="PS50005">
    <property type="entry name" value="TPR"/>
    <property type="match status" value="1"/>
</dbReference>
<evidence type="ECO:0000256" key="2">
    <source>
        <dbReference type="PROSITE-ProRule" id="PRU00339"/>
    </source>
</evidence>
<sequence length="756" mass="87677">MKRFFFVWIFLPLLIYATPSIHVITNAVFRVTKGNPVGAEKPDFDDTSWIKTSLPTNLRTLLGEAEDYWIRFDLFIPENYDKPWAVCSGYIYASDAFYLNGSLVDSHGIFPQLENSHDAIRFYPLFNLLPGKTNILAWHVKGSHLEYTGIYLYPVQIGNYFELFWKVYSMDIVSIGFLLIYLFISLYLFLFFVKRPGEKDYLVFSLFILSLAVYSLTRTQVKFFISREYALWKQIEYLTYFLIVPLFLLFIRLFFKDQRKVGKILQILTFFMALPGYGFAFTSAWSQIANYNYNIYQPTMFLSSVVYIIYLLIRNAKTNKEARLFLGGFGFLLVSIIYDILVARGFISSQPITAFTFFGFIVFFALVLAGRFVNLYQQLEELNQHLEQKVRDRTRELQESNEQLLMAQKQIRFELELAQRIQRSMMPQQFDTLHPLLLHGTYLPMEELGGDFYDIFKTENRYLHVLIADVSGHGVPSALIAMMAKAFVNYYSEQSHDPSYIVAHTNRDLCRQLVDVENYITLFYAVIDLETNLCHYVNAGHVNIFHVTKEGKITKLSAQTPFLGKFEELNFSSTAITLSPEDKLVLYTDGITETRNPENNLFGEGAFIDLLSQNADKTPSELTHILLNKLDEFRQDIPYGDDITLLIVQSCEPGSHKKNFTRDISEASKLYEKALQSYKEQQFQETEKLLGLLLEHTDLPPEDIYRVSILAGNLASQQGKWEKAYQAWKKALEIHPENEKIRENIKALERKLGKKS</sequence>
<evidence type="ECO:0000313" key="7">
    <source>
        <dbReference type="Proteomes" id="UP001056539"/>
    </source>
</evidence>
<dbReference type="SMART" id="SM00331">
    <property type="entry name" value="PP2C_SIG"/>
    <property type="match status" value="1"/>
</dbReference>
<dbReference type="InterPro" id="IPR011623">
    <property type="entry name" value="7TMR_DISM_rcpt_extracell_dom1"/>
</dbReference>
<feature type="domain" description="PPM-type phosphatase" evidence="5">
    <location>
        <begin position="433"/>
        <end position="650"/>
    </location>
</feature>
<dbReference type="Proteomes" id="UP001056539">
    <property type="component" value="Chromosome"/>
</dbReference>
<evidence type="ECO:0000313" key="6">
    <source>
        <dbReference type="EMBL" id="URA10403.1"/>
    </source>
</evidence>
<feature type="coiled-coil region" evidence="3">
    <location>
        <begin position="369"/>
        <end position="403"/>
    </location>
</feature>